<protein>
    <recommendedName>
        <fullName evidence="6">CxC5 like cysteine cluster associated with KDZ domain-containing protein</fullName>
    </recommendedName>
</protein>
<dbReference type="STRING" id="181874.A0A409YPT9"/>
<proteinExistence type="predicted"/>
<reference evidence="4 5" key="1">
    <citation type="journal article" date="2018" name="Evol. Lett.">
        <title>Horizontal gene cluster transfer increased hallucinogenic mushroom diversity.</title>
        <authorList>
            <person name="Reynolds H.T."/>
            <person name="Vijayakumar V."/>
            <person name="Gluck-Thaler E."/>
            <person name="Korotkin H.B."/>
            <person name="Matheny P.B."/>
            <person name="Slot J.C."/>
        </authorList>
    </citation>
    <scope>NUCLEOTIDE SEQUENCE [LARGE SCALE GENOMIC DNA]</scope>
    <source>
        <strain evidence="4 5">2629</strain>
    </source>
</reference>
<dbReference type="InterPro" id="IPR040898">
    <property type="entry name" value="CxC6"/>
</dbReference>
<dbReference type="Proteomes" id="UP000284842">
    <property type="component" value="Unassembled WGS sequence"/>
</dbReference>
<evidence type="ECO:0000313" key="4">
    <source>
        <dbReference type="EMBL" id="PPR05018.1"/>
    </source>
</evidence>
<gene>
    <name evidence="4" type="ORF">CVT24_010211</name>
</gene>
<feature type="region of interest" description="Disordered" evidence="1">
    <location>
        <begin position="412"/>
        <end position="435"/>
    </location>
</feature>
<dbReference type="Pfam" id="PF18721">
    <property type="entry name" value="CxC6"/>
    <property type="match status" value="1"/>
</dbReference>
<comment type="caution">
    <text evidence="4">The sequence shown here is derived from an EMBL/GenBank/DDBJ whole genome shotgun (WGS) entry which is preliminary data.</text>
</comment>
<keyword evidence="5" id="KW-1185">Reference proteome</keyword>
<sequence length="648" mass="73749">MSDLVTFEDIYQRLCNSGGADLPTMLSFETCMAFVRLTSELKRAIIQCQPPGSNPDIPPDTLPRDIQCFLANALGLVDEHVTACWTAFLDTIWAYDPAKHTAVHDAKIFYDHGKNDKLLARALYPPVTFCQNPACLSDDKVLRSTSQSGRQVILYTLEDGACATYHFKLRCSACSTTYHHNYWVQDKVRMYYPGVPDAIEIGKHQFVRRNVAALFLNLMLVSWTSATSSAEIYNTALSKRENIPEDWPFEFDLRPEHIWGSISFLAILEHYAKCDDILQIPHDALEKDRLNDAIKRRNTAFEEEGQPEWAHYCDKCIRFFYNDKGEAESYVCAIVSDGITIGHPCCNVTECEVPPSTKRERFCPGHKYLEEKCAIEECEAKVYGNTLACSDPDHAALYDLWIQRKGANFTWKQKQKAPGSSKPADSIDPEDDNGLGEDIIEVDTVPEEDTECLQRVEGVKQKISARFGRRQTASEQFMVRPCGIVVARATFYGSETIRQTVAMLKQVFRTPGSMPEFFIYDNCCGVYNHLQAQKDPLLETVGFPVDAFHFESKHKKTDTVCQEHCNPRLFPELVNADGTWYFNSSKCEQFNSWLGGFRAIFREMSAERYNFLLDELIMRKNQALLQKLARRGYGPGYFPGLTYSGKKH</sequence>
<accession>A0A409YPT9</accession>
<dbReference type="OrthoDB" id="3055037at2759"/>
<dbReference type="EMBL" id="NHTK01000862">
    <property type="protein sequence ID" value="PPR05018.1"/>
    <property type="molecule type" value="Genomic_DNA"/>
</dbReference>
<dbReference type="AlphaFoldDB" id="A0A409YPT9"/>
<feature type="domain" description="CxC5 like cysteine cluster associated with KDZ" evidence="2">
    <location>
        <begin position="120"/>
        <end position="236"/>
    </location>
</feature>
<evidence type="ECO:0000259" key="3">
    <source>
        <dbReference type="Pfam" id="PF18721"/>
    </source>
</evidence>
<dbReference type="InParanoid" id="A0A409YPT9"/>
<feature type="domain" description="CxC6 like cysteine cluster associated with KDZ" evidence="3">
    <location>
        <begin position="335"/>
        <end position="397"/>
    </location>
</feature>
<evidence type="ECO:0000259" key="2">
    <source>
        <dbReference type="Pfam" id="PF18718"/>
    </source>
</evidence>
<evidence type="ECO:0000313" key="5">
    <source>
        <dbReference type="Proteomes" id="UP000284842"/>
    </source>
</evidence>
<dbReference type="InterPro" id="IPR041539">
    <property type="entry name" value="CxC5"/>
</dbReference>
<evidence type="ECO:0008006" key="6">
    <source>
        <dbReference type="Google" id="ProtNLM"/>
    </source>
</evidence>
<name>A0A409YPT9_9AGAR</name>
<organism evidence="4 5">
    <name type="scientific">Panaeolus cyanescens</name>
    <dbReference type="NCBI Taxonomy" id="181874"/>
    <lineage>
        <taxon>Eukaryota</taxon>
        <taxon>Fungi</taxon>
        <taxon>Dikarya</taxon>
        <taxon>Basidiomycota</taxon>
        <taxon>Agaricomycotina</taxon>
        <taxon>Agaricomycetes</taxon>
        <taxon>Agaricomycetidae</taxon>
        <taxon>Agaricales</taxon>
        <taxon>Agaricineae</taxon>
        <taxon>Galeropsidaceae</taxon>
        <taxon>Panaeolus</taxon>
    </lineage>
</organism>
<evidence type="ECO:0000256" key="1">
    <source>
        <dbReference type="SAM" id="MobiDB-lite"/>
    </source>
</evidence>
<dbReference type="Pfam" id="PF18718">
    <property type="entry name" value="CxC5"/>
    <property type="match status" value="1"/>
</dbReference>